<dbReference type="EMBL" id="CP065989">
    <property type="protein sequence ID" value="QQB15669.1"/>
    <property type="molecule type" value="Genomic_DNA"/>
</dbReference>
<evidence type="ECO:0000259" key="2">
    <source>
        <dbReference type="Pfam" id="PF00296"/>
    </source>
</evidence>
<reference evidence="3 4" key="1">
    <citation type="submission" date="2020-12" db="EMBL/GenBank/DDBJ databases">
        <title>FDA dAtabase for Regulatory Grade micrObial Sequences (FDA-ARGOS): Supporting development and validation of Infectious Disease Dx tests.</title>
        <authorList>
            <person name="Sproer C."/>
            <person name="Gronow S."/>
            <person name="Severitt S."/>
            <person name="Schroder I."/>
            <person name="Tallon L."/>
            <person name="Sadzewicz L."/>
            <person name="Zhao X."/>
            <person name="Boylan J."/>
            <person name="Ott S."/>
            <person name="Bowen H."/>
            <person name="Vavikolanu K."/>
            <person name="Mehta A."/>
            <person name="Aluvathingal J."/>
            <person name="Nadendla S."/>
            <person name="Lowell S."/>
            <person name="Myers T."/>
            <person name="Yan Y."/>
            <person name="Sichtig H."/>
        </authorList>
    </citation>
    <scope>NUCLEOTIDE SEQUENCE [LARGE SCALE GENOMIC DNA]</scope>
    <source>
        <strain evidence="3 4">FDAARGOS_990</strain>
    </source>
</reference>
<dbReference type="GO" id="GO:0004497">
    <property type="term" value="F:monooxygenase activity"/>
    <property type="evidence" value="ECO:0007669"/>
    <property type="project" value="UniProtKB-KW"/>
</dbReference>
<sequence length="395" mass="41076">MTENSATEDSATETTDTTPVGPTLGFFTRLLEDAPADQRYRFALEQIEQAERFGFGTAWVAQHHFSAAEGGLPSPLVFLSHAAARTDRIRLGTAIITLPMENAVRVAEDAAVVDVLAGGRLEIGLGSGGNPRSFPAFGTTFDDRREVFADNLATLRTLLDGDALDTGHLLYPGPDSVVSAGAGSASGESQTRRGLGDRLWQATFSAGGAGAAGAAGDGLMLSRTQPRPGDNLGASLDEIQLPVIDTYLEALPAGVAPRILASRTAVVADAEDLPRLRALTEPALRAEADRLVGYDTSGLSLDELLTATDTYLGTPEQVIERLAADRVLGRVSDVSFQVHSVPATNAHTLRSIELLATEVAPALGLRVERAAQAGAARSAGVTESAGIAQSAGVAP</sequence>
<dbReference type="NCBIfam" id="TIGR04027">
    <property type="entry name" value="LLM_KPN_01858"/>
    <property type="match status" value="1"/>
</dbReference>
<evidence type="ECO:0000313" key="4">
    <source>
        <dbReference type="Proteomes" id="UP000595374"/>
    </source>
</evidence>
<dbReference type="InterPro" id="IPR036661">
    <property type="entry name" value="Luciferase-like_sf"/>
</dbReference>
<dbReference type="GO" id="GO:0005829">
    <property type="term" value="C:cytosol"/>
    <property type="evidence" value="ECO:0007669"/>
    <property type="project" value="TreeGrafter"/>
</dbReference>
<feature type="domain" description="Luciferase-like" evidence="2">
    <location>
        <begin position="34"/>
        <end position="324"/>
    </location>
</feature>
<evidence type="ECO:0000256" key="1">
    <source>
        <dbReference type="SAM" id="MobiDB-lite"/>
    </source>
</evidence>
<feature type="region of interest" description="Disordered" evidence="1">
    <location>
        <begin position="1"/>
        <end position="23"/>
    </location>
</feature>
<dbReference type="Proteomes" id="UP000595374">
    <property type="component" value="Chromosome"/>
</dbReference>
<dbReference type="Gene3D" id="3.20.20.30">
    <property type="entry name" value="Luciferase-like domain"/>
    <property type="match status" value="1"/>
</dbReference>
<name>A0A7T4A1N6_9MICO</name>
<keyword evidence="3" id="KW-0560">Oxidoreductase</keyword>
<dbReference type="SUPFAM" id="SSF51679">
    <property type="entry name" value="Bacterial luciferase-like"/>
    <property type="match status" value="1"/>
</dbReference>
<dbReference type="Pfam" id="PF00296">
    <property type="entry name" value="Bac_luciferase"/>
    <property type="match status" value="1"/>
</dbReference>
<organism evidence="3 4">
    <name type="scientific">Brevibacterium casei</name>
    <dbReference type="NCBI Taxonomy" id="33889"/>
    <lineage>
        <taxon>Bacteria</taxon>
        <taxon>Bacillati</taxon>
        <taxon>Actinomycetota</taxon>
        <taxon>Actinomycetes</taxon>
        <taxon>Micrococcales</taxon>
        <taxon>Brevibacteriaceae</taxon>
        <taxon>Brevibacterium</taxon>
    </lineage>
</organism>
<dbReference type="PANTHER" id="PTHR30137">
    <property type="entry name" value="LUCIFERASE-LIKE MONOOXYGENASE"/>
    <property type="match status" value="1"/>
</dbReference>
<keyword evidence="3" id="KW-0503">Monooxygenase</keyword>
<evidence type="ECO:0000313" key="3">
    <source>
        <dbReference type="EMBL" id="QQB15669.1"/>
    </source>
</evidence>
<dbReference type="InterPro" id="IPR050766">
    <property type="entry name" value="Bact_Lucif_Oxidored"/>
</dbReference>
<gene>
    <name evidence="3" type="ORF">I6H47_07020</name>
</gene>
<dbReference type="RefSeq" id="WP_198500615.1">
    <property type="nucleotide sequence ID" value="NZ_CP065989.1"/>
</dbReference>
<dbReference type="PANTHER" id="PTHR30137:SF15">
    <property type="entry name" value="BLL6902 PROTEIN"/>
    <property type="match status" value="1"/>
</dbReference>
<proteinExistence type="predicted"/>
<dbReference type="InterPro" id="IPR024003">
    <property type="entry name" value="Luciferase-like_KPN01858"/>
</dbReference>
<dbReference type="GO" id="GO:0016705">
    <property type="term" value="F:oxidoreductase activity, acting on paired donors, with incorporation or reduction of molecular oxygen"/>
    <property type="evidence" value="ECO:0007669"/>
    <property type="project" value="InterPro"/>
</dbReference>
<dbReference type="AlphaFoldDB" id="A0A7T4A1N6"/>
<accession>A0A7T4A1N6</accession>
<dbReference type="InterPro" id="IPR011251">
    <property type="entry name" value="Luciferase-like_dom"/>
</dbReference>
<protein>
    <submittedName>
        <fullName evidence="3">Putative FMN-dependent luciferase-like monooxygenase</fullName>
    </submittedName>
</protein>